<organism evidence="2 3">
    <name type="scientific">Salix brachista</name>
    <dbReference type="NCBI Taxonomy" id="2182728"/>
    <lineage>
        <taxon>Eukaryota</taxon>
        <taxon>Viridiplantae</taxon>
        <taxon>Streptophyta</taxon>
        <taxon>Embryophyta</taxon>
        <taxon>Tracheophyta</taxon>
        <taxon>Spermatophyta</taxon>
        <taxon>Magnoliopsida</taxon>
        <taxon>eudicotyledons</taxon>
        <taxon>Gunneridae</taxon>
        <taxon>Pentapetalae</taxon>
        <taxon>rosids</taxon>
        <taxon>fabids</taxon>
        <taxon>Malpighiales</taxon>
        <taxon>Salicaceae</taxon>
        <taxon>Saliceae</taxon>
        <taxon>Salix</taxon>
    </lineage>
</organism>
<comment type="caution">
    <text evidence="2">The sequence shown here is derived from an EMBL/GenBank/DDBJ whole genome shotgun (WGS) entry which is preliminary data.</text>
</comment>
<protein>
    <recommendedName>
        <fullName evidence="4">DUF3511 domain-containing protein</fullName>
    </recommendedName>
</protein>
<evidence type="ECO:0000313" key="2">
    <source>
        <dbReference type="EMBL" id="KAB5552556.1"/>
    </source>
</evidence>
<evidence type="ECO:0008006" key="4">
    <source>
        <dbReference type="Google" id="ProtNLM"/>
    </source>
</evidence>
<evidence type="ECO:0000313" key="3">
    <source>
        <dbReference type="Proteomes" id="UP000326939"/>
    </source>
</evidence>
<sequence>MASTPYDQEATVEDYFSRARSADAMPRSKSYADGRYQIQSYNGTGNGGRGGGGGAPPSYAITSMQDLRCYSASYATSVYQTQAEMGTSDVKFKKGKSTNGSISKRWSFNDPELQRKKRVASYKVYAVEGKVKGSFRKSFRWIKERCSRVVNGNW</sequence>
<dbReference type="PANTHER" id="PTHR33193">
    <property type="entry name" value="DOMAIN PROTEIN, PUTATIVE (DUF3511)-RELATED"/>
    <property type="match status" value="1"/>
</dbReference>
<evidence type="ECO:0000256" key="1">
    <source>
        <dbReference type="SAM" id="MobiDB-lite"/>
    </source>
</evidence>
<dbReference type="PANTHER" id="PTHR33193:SF71">
    <property type="entry name" value="OS02G0223700 PROTEIN"/>
    <property type="match status" value="1"/>
</dbReference>
<feature type="region of interest" description="Disordered" evidence="1">
    <location>
        <begin position="1"/>
        <end position="30"/>
    </location>
</feature>
<gene>
    <name evidence="2" type="ORF">DKX38_009867</name>
</gene>
<dbReference type="Pfam" id="PF12023">
    <property type="entry name" value="DUF3511"/>
    <property type="match status" value="1"/>
</dbReference>
<dbReference type="Proteomes" id="UP000326939">
    <property type="component" value="Chromosome 6"/>
</dbReference>
<dbReference type="AlphaFoldDB" id="A0A5N5MEM0"/>
<proteinExistence type="predicted"/>
<dbReference type="EMBL" id="VDCV01000006">
    <property type="protein sequence ID" value="KAB5552556.1"/>
    <property type="molecule type" value="Genomic_DNA"/>
</dbReference>
<reference evidence="3" key="1">
    <citation type="journal article" date="2019" name="Gigascience">
        <title>De novo genome assembly of the endangered Acer yangbiense, a plant species with extremely small populations endemic to Yunnan Province, China.</title>
        <authorList>
            <person name="Yang J."/>
            <person name="Wariss H.M."/>
            <person name="Tao L."/>
            <person name="Zhang R."/>
            <person name="Yun Q."/>
            <person name="Hollingsworth P."/>
            <person name="Dao Z."/>
            <person name="Luo G."/>
            <person name="Guo H."/>
            <person name="Ma Y."/>
            <person name="Sun W."/>
        </authorList>
    </citation>
    <scope>NUCLEOTIDE SEQUENCE [LARGE SCALE GENOMIC DNA]</scope>
    <source>
        <strain evidence="3">cv. br00</strain>
    </source>
</reference>
<keyword evidence="3" id="KW-1185">Reference proteome</keyword>
<accession>A0A5N5MEM0</accession>
<name>A0A5N5MEM0_9ROSI</name>
<dbReference type="InterPro" id="IPR021899">
    <property type="entry name" value="DUF3511"/>
</dbReference>